<dbReference type="PATRIC" id="fig|1678637.3.peg.6046"/>
<organism evidence="2 3">
    <name type="scientific">Streptomyces caatingaensis</name>
    <dbReference type="NCBI Taxonomy" id="1678637"/>
    <lineage>
        <taxon>Bacteria</taxon>
        <taxon>Bacillati</taxon>
        <taxon>Actinomycetota</taxon>
        <taxon>Actinomycetes</taxon>
        <taxon>Kitasatosporales</taxon>
        <taxon>Streptomycetaceae</taxon>
        <taxon>Streptomyces</taxon>
    </lineage>
</organism>
<keyword evidence="2" id="KW-0560">Oxidoreductase</keyword>
<name>A0A0K9X6Z7_9ACTN</name>
<keyword evidence="2" id="KW-0503">Monooxygenase</keyword>
<dbReference type="InterPro" id="IPR007138">
    <property type="entry name" value="ABM_dom"/>
</dbReference>
<evidence type="ECO:0000313" key="3">
    <source>
        <dbReference type="Proteomes" id="UP000037288"/>
    </source>
</evidence>
<dbReference type="Pfam" id="PF03992">
    <property type="entry name" value="ABM"/>
    <property type="match status" value="1"/>
</dbReference>
<keyword evidence="3" id="KW-1185">Reference proteome</keyword>
<proteinExistence type="predicted"/>
<dbReference type="RefSeq" id="WP_049719164.1">
    <property type="nucleotide sequence ID" value="NZ_LFXA01000018.1"/>
</dbReference>
<dbReference type="OrthoDB" id="3695636at2"/>
<dbReference type="AlphaFoldDB" id="A0A0K9X6Z7"/>
<evidence type="ECO:0000259" key="1">
    <source>
        <dbReference type="PROSITE" id="PS51725"/>
    </source>
</evidence>
<dbReference type="Proteomes" id="UP000037288">
    <property type="component" value="Unassembled WGS sequence"/>
</dbReference>
<feature type="domain" description="ABM" evidence="1">
    <location>
        <begin position="6"/>
        <end position="95"/>
    </location>
</feature>
<dbReference type="SUPFAM" id="SSF54909">
    <property type="entry name" value="Dimeric alpha+beta barrel"/>
    <property type="match status" value="1"/>
</dbReference>
<evidence type="ECO:0000313" key="2">
    <source>
        <dbReference type="EMBL" id="KNB49214.1"/>
    </source>
</evidence>
<dbReference type="GO" id="GO:0004497">
    <property type="term" value="F:monooxygenase activity"/>
    <property type="evidence" value="ECO:0007669"/>
    <property type="project" value="UniProtKB-KW"/>
</dbReference>
<dbReference type="InterPro" id="IPR011008">
    <property type="entry name" value="Dimeric_a/b-barrel"/>
</dbReference>
<reference evidence="3" key="1">
    <citation type="submission" date="2015-07" db="EMBL/GenBank/DDBJ databases">
        <title>Draft genome sequence of Streptomyces sp. CMAA 1322, a bacterium isolated from Caatinga biome, from dry forest semiarid of Brazil.</title>
        <authorList>
            <person name="Santos S.N."/>
            <person name="Gacesa R."/>
            <person name="Taketani R.G."/>
            <person name="Long P.F."/>
            <person name="Melo I.S."/>
        </authorList>
    </citation>
    <scope>NUCLEOTIDE SEQUENCE [LARGE SCALE GENOMIC DNA]</scope>
    <source>
        <strain evidence="3">CMAA 1322</strain>
    </source>
</reference>
<comment type="caution">
    <text evidence="2">The sequence shown here is derived from an EMBL/GenBank/DDBJ whole genome shotgun (WGS) entry which is preliminary data.</text>
</comment>
<dbReference type="STRING" id="1678637.AC230_28290"/>
<dbReference type="PROSITE" id="PS51725">
    <property type="entry name" value="ABM"/>
    <property type="match status" value="1"/>
</dbReference>
<gene>
    <name evidence="2" type="ORF">AC230_28290</name>
</gene>
<dbReference type="Gene3D" id="3.30.70.100">
    <property type="match status" value="1"/>
</dbReference>
<sequence>MSEGFGLVVRFTLLDEGAAAEFDKLCAHTLEGIKADEPGTLTYVTHTPEGEPLVRVFYELYADRAAFDTHEAQPHTRRFLTEREQYLAGIEVTFLDAIAGKVAGRQ</sequence>
<accession>A0A0K9X6Z7</accession>
<protein>
    <submittedName>
        <fullName evidence="2">Antibiotic biosynthesis monooxygenase</fullName>
    </submittedName>
</protein>
<dbReference type="EMBL" id="LFXA01000018">
    <property type="protein sequence ID" value="KNB49214.1"/>
    <property type="molecule type" value="Genomic_DNA"/>
</dbReference>